<gene>
    <name evidence="6" type="ORF">METZ01_LOCUS202958</name>
</gene>
<dbReference type="Gene3D" id="3.60.21.10">
    <property type="match status" value="1"/>
</dbReference>
<keyword evidence="3" id="KW-0408">Iron</keyword>
<dbReference type="EMBL" id="UINC01044526">
    <property type="protein sequence ID" value="SVB50104.1"/>
    <property type="molecule type" value="Genomic_DNA"/>
</dbReference>
<comment type="similarity">
    <text evidence="4">Belongs to the cyclic nucleotide phosphodiesterase class-III family.</text>
</comment>
<dbReference type="PANTHER" id="PTHR42988">
    <property type="entry name" value="PHOSPHOHYDROLASE"/>
    <property type="match status" value="1"/>
</dbReference>
<evidence type="ECO:0000256" key="3">
    <source>
        <dbReference type="ARBA" id="ARBA00023004"/>
    </source>
</evidence>
<dbReference type="InterPro" id="IPR004843">
    <property type="entry name" value="Calcineurin-like_PHP"/>
</dbReference>
<evidence type="ECO:0000259" key="5">
    <source>
        <dbReference type="Pfam" id="PF00149"/>
    </source>
</evidence>
<evidence type="ECO:0000256" key="2">
    <source>
        <dbReference type="ARBA" id="ARBA00022801"/>
    </source>
</evidence>
<dbReference type="AlphaFoldDB" id="A0A382EJ66"/>
<dbReference type="InterPro" id="IPR050884">
    <property type="entry name" value="CNP_phosphodiesterase-III"/>
</dbReference>
<evidence type="ECO:0000256" key="4">
    <source>
        <dbReference type="ARBA" id="ARBA00025742"/>
    </source>
</evidence>
<sequence>MKIIHLSDPHIDPNLLDNIDSQERFKLALNHIVKNHFDANLFVITGDLTHFGKNESYLILKDILVESDLPEHLSPKLMIGNHDNRENLKNSFSHIPRDENGFIQYYTDIKDKKFIFLDTNLSGTDKGHFCNQRQQWLINILEESLEKKIYLFMHHNPLPTGHIKSDELGLQQKEEFKNILIKYKESIKHIFFGHQHITTSGKYLGITFSSPRSTWSPLIPNFSETFRLGTAYTDPNYNVILLQNDSLIVHSEDFLKTNVNWLDYTVK</sequence>
<feature type="domain" description="Calcineurin-like phosphoesterase" evidence="5">
    <location>
        <begin position="1"/>
        <end position="197"/>
    </location>
</feature>
<name>A0A382EJ66_9ZZZZ</name>
<evidence type="ECO:0000313" key="6">
    <source>
        <dbReference type="EMBL" id="SVB50104.1"/>
    </source>
</evidence>
<keyword evidence="1" id="KW-0479">Metal-binding</keyword>
<dbReference type="InterPro" id="IPR029052">
    <property type="entry name" value="Metallo-depent_PP-like"/>
</dbReference>
<organism evidence="6">
    <name type="scientific">marine metagenome</name>
    <dbReference type="NCBI Taxonomy" id="408172"/>
    <lineage>
        <taxon>unclassified sequences</taxon>
        <taxon>metagenomes</taxon>
        <taxon>ecological metagenomes</taxon>
    </lineage>
</organism>
<proteinExistence type="inferred from homology"/>
<reference evidence="6" key="1">
    <citation type="submission" date="2018-05" db="EMBL/GenBank/DDBJ databases">
        <authorList>
            <person name="Lanie J.A."/>
            <person name="Ng W.-L."/>
            <person name="Kazmierczak K.M."/>
            <person name="Andrzejewski T.M."/>
            <person name="Davidsen T.M."/>
            <person name="Wayne K.J."/>
            <person name="Tettelin H."/>
            <person name="Glass J.I."/>
            <person name="Rusch D."/>
            <person name="Podicherti R."/>
            <person name="Tsui H.-C.T."/>
            <person name="Winkler M.E."/>
        </authorList>
    </citation>
    <scope>NUCLEOTIDE SEQUENCE</scope>
</reference>
<dbReference type="GO" id="GO:0046872">
    <property type="term" value="F:metal ion binding"/>
    <property type="evidence" value="ECO:0007669"/>
    <property type="project" value="UniProtKB-KW"/>
</dbReference>
<keyword evidence="2" id="KW-0378">Hydrolase</keyword>
<dbReference type="SUPFAM" id="SSF56300">
    <property type="entry name" value="Metallo-dependent phosphatases"/>
    <property type="match status" value="1"/>
</dbReference>
<dbReference type="PANTHER" id="PTHR42988:SF2">
    <property type="entry name" value="CYCLIC NUCLEOTIDE PHOSPHODIESTERASE CBUA0032-RELATED"/>
    <property type="match status" value="1"/>
</dbReference>
<evidence type="ECO:0000256" key="1">
    <source>
        <dbReference type="ARBA" id="ARBA00022723"/>
    </source>
</evidence>
<protein>
    <recommendedName>
        <fullName evidence="5">Calcineurin-like phosphoesterase domain-containing protein</fullName>
    </recommendedName>
</protein>
<dbReference type="Pfam" id="PF00149">
    <property type="entry name" value="Metallophos"/>
    <property type="match status" value="1"/>
</dbReference>
<accession>A0A382EJ66</accession>
<dbReference type="GO" id="GO:0016787">
    <property type="term" value="F:hydrolase activity"/>
    <property type="evidence" value="ECO:0007669"/>
    <property type="project" value="UniProtKB-KW"/>
</dbReference>